<feature type="compositionally biased region" description="Polar residues" evidence="1">
    <location>
        <begin position="1"/>
        <end position="11"/>
    </location>
</feature>
<feature type="compositionally biased region" description="Basic and acidic residues" evidence="1">
    <location>
        <begin position="33"/>
        <end position="46"/>
    </location>
</feature>
<feature type="region of interest" description="Disordered" evidence="1">
    <location>
        <begin position="1"/>
        <end position="74"/>
    </location>
</feature>
<reference evidence="2 3" key="1">
    <citation type="submission" date="2024-02" db="EMBL/GenBank/DDBJ databases">
        <title>De novo assembly and annotation of 12 fungi associated with fruit tree decline syndrome in Ontario, Canada.</title>
        <authorList>
            <person name="Sulman M."/>
            <person name="Ellouze W."/>
            <person name="Ilyukhin E."/>
        </authorList>
    </citation>
    <scope>NUCLEOTIDE SEQUENCE [LARGE SCALE GENOMIC DNA]</scope>
    <source>
        <strain evidence="2 3">M42-189</strain>
    </source>
</reference>
<organism evidence="2 3">
    <name type="scientific">Paraconiothyrium brasiliense</name>
    <dbReference type="NCBI Taxonomy" id="300254"/>
    <lineage>
        <taxon>Eukaryota</taxon>
        <taxon>Fungi</taxon>
        <taxon>Dikarya</taxon>
        <taxon>Ascomycota</taxon>
        <taxon>Pezizomycotina</taxon>
        <taxon>Dothideomycetes</taxon>
        <taxon>Pleosporomycetidae</taxon>
        <taxon>Pleosporales</taxon>
        <taxon>Massarineae</taxon>
        <taxon>Didymosphaeriaceae</taxon>
        <taxon>Paraconiothyrium</taxon>
    </lineage>
</organism>
<name>A0ABR3QWC7_9PLEO</name>
<gene>
    <name evidence="2" type="ORF">SLS60_009102</name>
</gene>
<feature type="compositionally biased region" description="Polar residues" evidence="1">
    <location>
        <begin position="19"/>
        <end position="31"/>
    </location>
</feature>
<evidence type="ECO:0000313" key="3">
    <source>
        <dbReference type="Proteomes" id="UP001521785"/>
    </source>
</evidence>
<accession>A0ABR3QWC7</accession>
<dbReference type="Proteomes" id="UP001521785">
    <property type="component" value="Unassembled WGS sequence"/>
</dbReference>
<evidence type="ECO:0000256" key="1">
    <source>
        <dbReference type="SAM" id="MobiDB-lite"/>
    </source>
</evidence>
<comment type="caution">
    <text evidence="2">The sequence shown here is derived from an EMBL/GenBank/DDBJ whole genome shotgun (WGS) entry which is preliminary data.</text>
</comment>
<proteinExistence type="predicted"/>
<dbReference type="EMBL" id="JAKJXO020000014">
    <property type="protein sequence ID" value="KAL1596456.1"/>
    <property type="molecule type" value="Genomic_DNA"/>
</dbReference>
<feature type="region of interest" description="Disordered" evidence="1">
    <location>
        <begin position="130"/>
        <end position="150"/>
    </location>
</feature>
<sequence length="256" mass="28400">MVSTRSKTAQTHLEDFATTKITSTRKSPKGSSNKHDDADPPKEKSISKKRKVPTPAAEEPTPKRAKTTQGQRADSAQADIIINRAPVLQLWSACVAHHLYPSLPWSTCISAGSAISTICAVAKGRSIGKISESGDSEEKKRKRNEAKKKQSDLEEIHVMHFYLKIKDGLVIVGSDQKGKPANEVALRKKFGDAEYERVKECFEEALASWGEDDEEQIDKEAFQFYEDFRPTVSSGQKGWGRKGALNLDTVKNVIQK</sequence>
<evidence type="ECO:0000313" key="2">
    <source>
        <dbReference type="EMBL" id="KAL1596456.1"/>
    </source>
</evidence>
<protein>
    <submittedName>
        <fullName evidence="2">Uncharacterized protein</fullName>
    </submittedName>
</protein>
<keyword evidence="3" id="KW-1185">Reference proteome</keyword>